<comment type="caution">
    <text evidence="2">The sequence shown here is derived from an EMBL/GenBank/DDBJ whole genome shotgun (WGS) entry which is preliminary data.</text>
</comment>
<evidence type="ECO:0000313" key="3">
    <source>
        <dbReference type="Proteomes" id="UP000280792"/>
    </source>
</evidence>
<proteinExistence type="predicted"/>
<evidence type="ECO:0000313" key="2">
    <source>
        <dbReference type="EMBL" id="RRJ85208.1"/>
    </source>
</evidence>
<reference evidence="2 3" key="2">
    <citation type="submission" date="2018-12" db="EMBL/GenBank/DDBJ databases">
        <title>Simiduia agarivorans gen. nov., sp. nov., a marine, agarolytic bacterium isolated from shallow coastal water from Keelung, Taiwan.</title>
        <authorList>
            <person name="Shieh W.Y."/>
        </authorList>
    </citation>
    <scope>NUCLEOTIDE SEQUENCE [LARGE SCALE GENOMIC DNA]</scope>
    <source>
        <strain evidence="2 3">GTF-13</strain>
    </source>
</reference>
<dbReference type="Pfam" id="PF10006">
    <property type="entry name" value="DUF2249"/>
    <property type="match status" value="1"/>
</dbReference>
<accession>A0A3P3VTB2</accession>
<gene>
    <name evidence="2" type="ORF">D0544_09115</name>
</gene>
<name>A0A3P3VTB2_9GAMM</name>
<dbReference type="EMBL" id="QWEZ01000001">
    <property type="protein sequence ID" value="RRJ85208.1"/>
    <property type="molecule type" value="Genomic_DNA"/>
</dbReference>
<dbReference type="InterPro" id="IPR018720">
    <property type="entry name" value="DUF2249"/>
</dbReference>
<sequence length="102" mass="11755">MAAIELDLSELEPPQPWEQVVEQLPRLNQGDWLQLWHHRDPIPLWGLLDRLQLQYRCLARETLSPALAATLGNPPSRARYWVLVWNPADPVVAEQCLALLSR</sequence>
<keyword evidence="3" id="KW-1185">Reference proteome</keyword>
<dbReference type="AlphaFoldDB" id="A0A3P3VTB2"/>
<dbReference type="InterPro" id="IPR036868">
    <property type="entry name" value="TusA-like_sf"/>
</dbReference>
<organism evidence="2 3">
    <name type="scientific">Aestuariirhabdus litorea</name>
    <dbReference type="NCBI Taxonomy" id="2528527"/>
    <lineage>
        <taxon>Bacteria</taxon>
        <taxon>Pseudomonadati</taxon>
        <taxon>Pseudomonadota</taxon>
        <taxon>Gammaproteobacteria</taxon>
        <taxon>Oceanospirillales</taxon>
        <taxon>Aestuariirhabdaceae</taxon>
        <taxon>Aestuariirhabdus</taxon>
    </lineage>
</organism>
<dbReference type="Proteomes" id="UP000280792">
    <property type="component" value="Unassembled WGS sequence"/>
</dbReference>
<dbReference type="RefSeq" id="WP_125015633.1">
    <property type="nucleotide sequence ID" value="NZ_QWEZ01000001.1"/>
</dbReference>
<reference evidence="2 3" key="1">
    <citation type="submission" date="2018-08" db="EMBL/GenBank/DDBJ databases">
        <authorList>
            <person name="Khan S.A."/>
        </authorList>
    </citation>
    <scope>NUCLEOTIDE SEQUENCE [LARGE SCALE GENOMIC DNA]</scope>
    <source>
        <strain evidence="2 3">GTF-13</strain>
    </source>
</reference>
<protein>
    <submittedName>
        <fullName evidence="2">DUF2249 domain-containing protein</fullName>
    </submittedName>
</protein>
<feature type="domain" description="DUF2249" evidence="1">
    <location>
        <begin position="5"/>
        <end position="60"/>
    </location>
</feature>
<evidence type="ECO:0000259" key="1">
    <source>
        <dbReference type="Pfam" id="PF10006"/>
    </source>
</evidence>
<dbReference type="SUPFAM" id="SSF64307">
    <property type="entry name" value="SirA-like"/>
    <property type="match status" value="1"/>
</dbReference>